<keyword evidence="2" id="KW-0134">Cell wall</keyword>
<dbReference type="EMBL" id="JAIHNG010000140">
    <property type="protein sequence ID" value="KAI5953047.1"/>
    <property type="molecule type" value="Genomic_DNA"/>
</dbReference>
<feature type="compositionally biased region" description="Polar residues" evidence="6">
    <location>
        <begin position="1030"/>
        <end position="1050"/>
    </location>
</feature>
<keyword evidence="3" id="KW-0964">Secreted</keyword>
<proteinExistence type="predicted"/>
<accession>A0AAD5BCD3</accession>
<dbReference type="Pfam" id="PF11765">
    <property type="entry name" value="Hyphal_reg_CWP"/>
    <property type="match status" value="1"/>
</dbReference>
<evidence type="ECO:0000313" key="10">
    <source>
        <dbReference type="Proteomes" id="UP001204833"/>
    </source>
</evidence>
<sequence>MLFIIIFVQIVTCVAGLDIYRDTVARGAYNFEAGKITIHSGATWSIVNNANSAFISSLHVEPMARLFVSSISPLISSTVTLLGVVNSIVNDGLISFTAHPRARDSHYNLLGASFKNNGEMYLTGSGDSDMFLNSIFWENNGLLVLSQYTRTKQNVNAGITFGTVYNNGQICLYNKTYKQNAHDLMGKGCITAEENASIYLANPQRTVSTQQIFQLTDSKSSFIVEPFINPQTYNVEGFGERGVGASNRISINRAIGNGDWSYDSNTGILSIGNFLRSAKFNIGKGYIKSKFAVVDLNIVELNYVSKGAIAYNGPVPQSNSHAQCQVCKLAPVDPGTKPTQVLTTVTHTSNGIVSEQTRVLNIQIDDDGMFEYETLAYTPAESSATSTSVTTLSSSVPARWANTTSSQSSTLFSSSYNTIESVAETETLSSYYSVETEANSSSEAQALTTDYASSSIMSVDSSSKNLAGSLSQFSSQISSIIFEASTVNNSDISGAYTEQPIITTDYPSSGARFVSMDPNSFTSIASSSTSDLLNSMASSGGEQESSMASSTIGSIQSINLEESLSYSISVTGVNSATTSNATFVESFAETSALSSANISSVYSAIDIGSYERSASSLIANFLVGADSEATGVASLLSSFTEEMSSSDMLTQPAATLMETESYYNSFVPTSSTAYPSAGSSFGLSLSYSTMESAAMESAAMESYTMDSSAMESYTMDSPAMDSSAMDSSAMESSSTAYSSLQTSLNASVEPLYIAYSSMEASSIVYSSTNASSVIGSSIETLLGESLVSELSLKSSPVATSESLTKPLPVASTYFKYASIASSSEESVSTVLTSLAGTSSIQPYSNVTSLRMTSSMDTSSTESASTESASTEFSSTESASTESASTKFSSTESASTESASTESASTESASTKFSSTESVSTESASTESALIESSSIASTSIDSSSNASVSAMQTLSVDLPTTTGLIISMDSEIAQVSASEHEFTFQSDSSHTSSATSDFVNTVEPTAEYRFSNSSETGYTMESSIVDGGEYSSSTGAEASNGSNGNDSKTLISAQDGAVEGASVEAIGQAGESTEDAAYTGLDASASGNSPTKVTTSTSDSISSDSTWANASIIGASSVDAEQNNKASEENFSAYTTMSTNSAVATSTDIPRASSNSSPHVVAYENSGASIQSSFSVLVAIFATILINFL</sequence>
<comment type="caution">
    <text evidence="9">The sequence shown here is derived from an EMBL/GenBank/DDBJ whole genome shotgun (WGS) entry which is preliminary data.</text>
</comment>
<keyword evidence="4 7" id="KW-0732">Signal</keyword>
<evidence type="ECO:0000256" key="3">
    <source>
        <dbReference type="ARBA" id="ARBA00022525"/>
    </source>
</evidence>
<feature type="region of interest" description="Disordered" evidence="6">
    <location>
        <begin position="851"/>
        <end position="927"/>
    </location>
</feature>
<reference evidence="9 10" key="1">
    <citation type="journal article" date="2022" name="DNA Res.">
        <title>Genome analysis of five recently described species of the CUG-Ser clade uncovers Candida theae as a new hybrid lineage with pathogenic potential in the Candida parapsilosis species complex.</title>
        <authorList>
            <person name="Mixao V."/>
            <person name="Del Olmo V."/>
            <person name="Hegedusova E."/>
            <person name="Saus E."/>
            <person name="Pryszcz L."/>
            <person name="Cillingova A."/>
            <person name="Nosek J."/>
            <person name="Gabaldon T."/>
        </authorList>
    </citation>
    <scope>NUCLEOTIDE SEQUENCE [LARGE SCALE GENOMIC DNA]</scope>
    <source>
        <strain evidence="9 10">CBS 12239</strain>
    </source>
</reference>
<comment type="subcellular location">
    <subcellularLocation>
        <location evidence="1">Secreted</location>
        <location evidence="1">Cell wall</location>
    </subcellularLocation>
</comment>
<feature type="chain" id="PRO_5042157788" description="Hyphally-regulated cell wall protein N-terminal domain-containing protein" evidence="7">
    <location>
        <begin position="17"/>
        <end position="1189"/>
    </location>
</feature>
<dbReference type="GO" id="GO:0009277">
    <property type="term" value="C:fungal-type cell wall"/>
    <property type="evidence" value="ECO:0007669"/>
    <property type="project" value="UniProtKB-ARBA"/>
</dbReference>
<dbReference type="InterPro" id="IPR021031">
    <property type="entry name" value="Hyphal-reg_cell_wall_N"/>
</dbReference>
<feature type="signal peptide" evidence="7">
    <location>
        <begin position="1"/>
        <end position="16"/>
    </location>
</feature>
<evidence type="ECO:0000256" key="1">
    <source>
        <dbReference type="ARBA" id="ARBA00004191"/>
    </source>
</evidence>
<evidence type="ECO:0000256" key="5">
    <source>
        <dbReference type="ARBA" id="ARBA00023180"/>
    </source>
</evidence>
<evidence type="ECO:0000256" key="7">
    <source>
        <dbReference type="SAM" id="SignalP"/>
    </source>
</evidence>
<dbReference type="RefSeq" id="XP_051607460.1">
    <property type="nucleotide sequence ID" value="XM_051753520.1"/>
</dbReference>
<dbReference type="AlphaFoldDB" id="A0AAD5BCD3"/>
<feature type="region of interest" description="Disordered" evidence="6">
    <location>
        <begin position="1024"/>
        <end position="1050"/>
    </location>
</feature>
<evidence type="ECO:0000313" key="9">
    <source>
        <dbReference type="EMBL" id="KAI5953047.1"/>
    </source>
</evidence>
<evidence type="ECO:0000256" key="6">
    <source>
        <dbReference type="SAM" id="MobiDB-lite"/>
    </source>
</evidence>
<feature type="region of interest" description="Disordered" evidence="6">
    <location>
        <begin position="1080"/>
        <end position="1104"/>
    </location>
</feature>
<evidence type="ECO:0000256" key="4">
    <source>
        <dbReference type="ARBA" id="ARBA00022729"/>
    </source>
</evidence>
<keyword evidence="10" id="KW-1185">Reference proteome</keyword>
<feature type="compositionally biased region" description="Low complexity" evidence="6">
    <location>
        <begin position="1094"/>
        <end position="1104"/>
    </location>
</feature>
<evidence type="ECO:0000256" key="2">
    <source>
        <dbReference type="ARBA" id="ARBA00022512"/>
    </source>
</evidence>
<protein>
    <recommendedName>
        <fullName evidence="8">Hyphally-regulated cell wall protein N-terminal domain-containing protein</fullName>
    </recommendedName>
</protein>
<evidence type="ECO:0000259" key="8">
    <source>
        <dbReference type="Pfam" id="PF11765"/>
    </source>
</evidence>
<organism evidence="9 10">
    <name type="scientific">Candida theae</name>
    <dbReference type="NCBI Taxonomy" id="1198502"/>
    <lineage>
        <taxon>Eukaryota</taxon>
        <taxon>Fungi</taxon>
        <taxon>Dikarya</taxon>
        <taxon>Ascomycota</taxon>
        <taxon>Saccharomycotina</taxon>
        <taxon>Pichiomycetes</taxon>
        <taxon>Debaryomycetaceae</taxon>
        <taxon>Candida/Lodderomyces clade</taxon>
        <taxon>Candida</taxon>
    </lineage>
</organism>
<gene>
    <name evidence="9" type="ORF">KGF57_004039</name>
</gene>
<dbReference type="GeneID" id="76152097"/>
<keyword evidence="5" id="KW-0325">Glycoprotein</keyword>
<feature type="compositionally biased region" description="Low complexity" evidence="6">
    <location>
        <begin position="852"/>
        <end position="927"/>
    </location>
</feature>
<feature type="domain" description="Hyphally-regulated cell wall protein N-terminal" evidence="8">
    <location>
        <begin position="8"/>
        <end position="332"/>
    </location>
</feature>
<name>A0AAD5BCD3_9ASCO</name>
<dbReference type="Proteomes" id="UP001204833">
    <property type="component" value="Unassembled WGS sequence"/>
</dbReference>